<evidence type="ECO:0000313" key="1">
    <source>
        <dbReference type="EMBL" id="DAE04336.1"/>
    </source>
</evidence>
<accession>A0A8S5PCC3</accession>
<sequence>MAYADYSRYTSIYGEGSISEIDFNRFSYDASRYMDYCTTGVDGVKKLKIAHPTDADDAEAVIRCACALIHDMSEIDAAEKRAASVRGLVQREDGTVTGAVVSSVSSGSESISYSVSSGQSAIDAAAASEDERRKLYFATVRKYLSGAKDANGVNLLYGGAYPYVL</sequence>
<protein>
    <submittedName>
        <fullName evidence="1">Head Tail Connector Protein</fullName>
    </submittedName>
</protein>
<organism evidence="1">
    <name type="scientific">Siphoviridae sp. ctc6d98</name>
    <dbReference type="NCBI Taxonomy" id="2825569"/>
    <lineage>
        <taxon>Viruses</taxon>
        <taxon>Duplodnaviria</taxon>
        <taxon>Heunggongvirae</taxon>
        <taxon>Uroviricota</taxon>
        <taxon>Caudoviricetes</taxon>
    </lineage>
</organism>
<reference evidence="1" key="1">
    <citation type="journal article" date="2021" name="Proc. Natl. Acad. Sci. U.S.A.">
        <title>A Catalog of Tens of Thousands of Viruses from Human Metagenomes Reveals Hidden Associations with Chronic Diseases.</title>
        <authorList>
            <person name="Tisza M.J."/>
            <person name="Buck C.B."/>
        </authorList>
    </citation>
    <scope>NUCLEOTIDE SEQUENCE</scope>
    <source>
        <strain evidence="1">Ctc6d98</strain>
    </source>
</reference>
<dbReference type="EMBL" id="BK015386">
    <property type="protein sequence ID" value="DAE04336.1"/>
    <property type="molecule type" value="Genomic_DNA"/>
</dbReference>
<name>A0A8S5PCC3_9CAUD</name>
<proteinExistence type="predicted"/>